<dbReference type="Gene3D" id="1.20.120.1870">
    <property type="entry name" value="Fic/DOC protein, Fido domain"/>
    <property type="match status" value="1"/>
</dbReference>
<dbReference type="EMBL" id="JBHSLD010000007">
    <property type="protein sequence ID" value="MFC5380479.1"/>
    <property type="molecule type" value="Genomic_DNA"/>
</dbReference>
<proteinExistence type="predicted"/>
<evidence type="ECO:0000313" key="3">
    <source>
        <dbReference type="Proteomes" id="UP001596122"/>
    </source>
</evidence>
<dbReference type="RefSeq" id="WP_340268178.1">
    <property type="nucleotide sequence ID" value="NZ_JBBEOG010000002.1"/>
</dbReference>
<dbReference type="PROSITE" id="PS51459">
    <property type="entry name" value="FIDO"/>
    <property type="match status" value="1"/>
</dbReference>
<dbReference type="SUPFAM" id="SSF140931">
    <property type="entry name" value="Fic-like"/>
    <property type="match status" value="1"/>
</dbReference>
<gene>
    <name evidence="2" type="ORF">ACFPJ6_06735</name>
</gene>
<dbReference type="InterPro" id="IPR003812">
    <property type="entry name" value="Fido"/>
</dbReference>
<sequence length="121" mass="12929">MEHLDVEDLVRLVRVLGAGPVRDLGLLDAATNRSRASAFGQDAYPDLGTKAAALLHSVVSSHPLVDGNTRLGWLACVVLLDLNGRRPDLGDDEAFELLMCVADGRLDDVTDIAGRLRTVPA</sequence>
<dbReference type="Proteomes" id="UP001596122">
    <property type="component" value="Unassembled WGS sequence"/>
</dbReference>
<reference evidence="3" key="1">
    <citation type="journal article" date="2019" name="Int. J. Syst. Evol. Microbiol.">
        <title>The Global Catalogue of Microorganisms (GCM) 10K type strain sequencing project: providing services to taxonomists for standard genome sequencing and annotation.</title>
        <authorList>
            <consortium name="The Broad Institute Genomics Platform"/>
            <consortium name="The Broad Institute Genome Sequencing Center for Infectious Disease"/>
            <person name="Wu L."/>
            <person name="Ma J."/>
        </authorList>
    </citation>
    <scope>NUCLEOTIDE SEQUENCE [LARGE SCALE GENOMIC DNA]</scope>
    <source>
        <strain evidence="3">CCUG 43114</strain>
    </source>
</reference>
<dbReference type="InterPro" id="IPR036597">
    <property type="entry name" value="Fido-like_dom_sf"/>
</dbReference>
<evidence type="ECO:0000313" key="2">
    <source>
        <dbReference type="EMBL" id="MFC5380479.1"/>
    </source>
</evidence>
<dbReference type="Pfam" id="PF02661">
    <property type="entry name" value="Fic"/>
    <property type="match status" value="1"/>
</dbReference>
<keyword evidence="3" id="KW-1185">Reference proteome</keyword>
<evidence type="ECO:0000259" key="1">
    <source>
        <dbReference type="PROSITE" id="PS51459"/>
    </source>
</evidence>
<comment type="caution">
    <text evidence="2">The sequence shown here is derived from an EMBL/GenBank/DDBJ whole genome shotgun (WGS) entry which is preliminary data.</text>
</comment>
<accession>A0ABW0GLV9</accession>
<organism evidence="2 3">
    <name type="scientific">Aquipuribacter nitratireducens</name>
    <dbReference type="NCBI Taxonomy" id="650104"/>
    <lineage>
        <taxon>Bacteria</taxon>
        <taxon>Bacillati</taxon>
        <taxon>Actinomycetota</taxon>
        <taxon>Actinomycetes</taxon>
        <taxon>Micrococcales</taxon>
        <taxon>Intrasporangiaceae</taxon>
        <taxon>Aquipuribacter</taxon>
    </lineage>
</organism>
<name>A0ABW0GLV9_9MICO</name>
<feature type="domain" description="Fido" evidence="1">
    <location>
        <begin position="4"/>
        <end position="118"/>
    </location>
</feature>
<protein>
    <submittedName>
        <fullName evidence="2">Type II toxin-antitoxin system death-on-curing family toxin</fullName>
    </submittedName>
</protein>
<dbReference type="InterPro" id="IPR053737">
    <property type="entry name" value="Type_II_TA_Toxin"/>
</dbReference>